<comment type="caution">
    <text evidence="1">The sequence shown here is derived from an EMBL/GenBank/DDBJ whole genome shotgun (WGS) entry which is preliminary data.</text>
</comment>
<evidence type="ECO:0000313" key="1">
    <source>
        <dbReference type="EMBL" id="RCW74485.1"/>
    </source>
</evidence>
<dbReference type="EMBL" id="QPJK01000002">
    <property type="protein sequence ID" value="RCW74485.1"/>
    <property type="molecule type" value="Genomic_DNA"/>
</dbReference>
<evidence type="ECO:0008006" key="3">
    <source>
        <dbReference type="Google" id="ProtNLM"/>
    </source>
</evidence>
<protein>
    <recommendedName>
        <fullName evidence="3">DUF1488 family protein</fullName>
    </recommendedName>
</protein>
<dbReference type="Proteomes" id="UP000252884">
    <property type="component" value="Unassembled WGS sequence"/>
</dbReference>
<sequence length="84" mass="9536">MSQDSFFHEASGSVRFWVEIDAVWIGASIRKETLHYVYRPDGRDEDPLVTYSSHMLELDAAVRRRVAAGAREPVMLRDADLVAV</sequence>
<reference evidence="1 2" key="1">
    <citation type="submission" date="2018-07" db="EMBL/GenBank/DDBJ databases">
        <title>Genomic Encyclopedia of Type Strains, Phase IV (KMG-IV): sequencing the most valuable type-strain genomes for metagenomic binning, comparative biology and taxonomic classification.</title>
        <authorList>
            <person name="Goeker M."/>
        </authorList>
    </citation>
    <scope>NUCLEOTIDE SEQUENCE [LARGE SCALE GENOMIC DNA]</scope>
    <source>
        <strain evidence="1 2">DSM 21634</strain>
    </source>
</reference>
<organism evidence="1 2">
    <name type="scientific">Pseudorhodoferax soli</name>
    <dbReference type="NCBI Taxonomy" id="545864"/>
    <lineage>
        <taxon>Bacteria</taxon>
        <taxon>Pseudomonadati</taxon>
        <taxon>Pseudomonadota</taxon>
        <taxon>Betaproteobacteria</taxon>
        <taxon>Burkholderiales</taxon>
        <taxon>Comamonadaceae</taxon>
    </lineage>
</organism>
<name>A0A368Y304_9BURK</name>
<evidence type="ECO:0000313" key="2">
    <source>
        <dbReference type="Proteomes" id="UP000252884"/>
    </source>
</evidence>
<dbReference type="RefSeq" id="WP_114467575.1">
    <property type="nucleotide sequence ID" value="NZ_QPJK01000002.1"/>
</dbReference>
<proteinExistence type="predicted"/>
<accession>A0A368Y304</accession>
<dbReference type="AlphaFoldDB" id="A0A368Y304"/>
<keyword evidence="2" id="KW-1185">Reference proteome</keyword>
<dbReference type="OrthoDB" id="9153594at2"/>
<gene>
    <name evidence="1" type="ORF">DES41_102808</name>
</gene>